<evidence type="ECO:0000313" key="9">
    <source>
        <dbReference type="Proteomes" id="UP000075430"/>
    </source>
</evidence>
<sequence length="483" mass="54048">MAINAELKRNLEILKKRFGQNDDIIFYSFTYGDDECDACLLYIDGLTENKLLAQYIISPMQAAGKKQEDGSEEPLSAISFGYHHTQLSSLKDVEADIFSGKSVLLADGCGEALSFETETFKMRDIEEPPSELLERGPRVGFVEKLRTNTALLREQAGDPNLLIKEITLGKRTKKKIAVAYIRDIAPDYVVKEVFKRLDSIVIDHIPESGTIEQLIEDNTYSIFPTILSTERPDRVIGSLFEGRVSIIVDGTPFVLLVPATVDEFIHSPDDYYQRWIPVSLLRMLRYTSILITIYLPGLYISLVTFHVGLLPTRMAITIAGSRLNVPFPPFVEAFIMIFTIELIREAGLRLPKPIGQTIGLIGGVVIGQAAVQANIVSAMMVIVVSITALASFTAPSYAYNFPLRIIRIFSMISSAVLGLYGLIMCHLLVIGHIMRLKSFGQDYIIPIMTQPGQDLKDTVVRLPTRFLKRQPTRKATKDKIKQR</sequence>
<proteinExistence type="inferred from homology"/>
<dbReference type="Pfam" id="PF03323">
    <property type="entry name" value="GerA"/>
    <property type="match status" value="1"/>
</dbReference>
<dbReference type="InterPro" id="IPR004995">
    <property type="entry name" value="Spore_Ger"/>
</dbReference>
<dbReference type="OrthoDB" id="9772630at2"/>
<evidence type="ECO:0000256" key="1">
    <source>
        <dbReference type="ARBA" id="ARBA00004141"/>
    </source>
</evidence>
<evidence type="ECO:0000256" key="4">
    <source>
        <dbReference type="ARBA" id="ARBA00022989"/>
    </source>
</evidence>
<gene>
    <name evidence="8" type="ORF">AXI58_01870</name>
</gene>
<dbReference type="GO" id="GO:0005886">
    <property type="term" value="C:plasma membrane"/>
    <property type="evidence" value="ECO:0007669"/>
    <property type="project" value="UniProtKB-SubCell"/>
</dbReference>
<feature type="transmembrane region" description="Helical" evidence="7">
    <location>
        <begin position="405"/>
        <end position="429"/>
    </location>
</feature>
<evidence type="ECO:0000256" key="2">
    <source>
        <dbReference type="ARBA" id="ARBA00005278"/>
    </source>
</evidence>
<keyword evidence="3 7" id="KW-0812">Transmembrane</keyword>
<protein>
    <submittedName>
        <fullName evidence="8">Spore gernimation protein</fullName>
    </submittedName>
</protein>
<comment type="caution">
    <text evidence="8">The sequence shown here is derived from an EMBL/GenBank/DDBJ whole genome shotgun (WGS) entry which is preliminary data.</text>
</comment>
<comment type="subcellular location">
    <subcellularLocation>
        <location evidence="6">Cell membrane</location>
    </subcellularLocation>
    <subcellularLocation>
        <location evidence="1">Membrane</location>
        <topology evidence="1">Multi-pass membrane protein</topology>
    </subcellularLocation>
</comment>
<feature type="transmembrane region" description="Helical" evidence="7">
    <location>
        <begin position="375"/>
        <end position="399"/>
    </location>
</feature>
<comment type="similarity">
    <text evidence="2 6">Belongs to the GerABKA family.</text>
</comment>
<dbReference type="InterPro" id="IPR050768">
    <property type="entry name" value="UPF0353/GerABKA_families"/>
</dbReference>
<dbReference type="EMBL" id="LSBA01000023">
    <property type="protein sequence ID" value="KXZ17159.1"/>
    <property type="molecule type" value="Genomic_DNA"/>
</dbReference>
<organism evidence="8 9">
    <name type="scientific">Bacillus nakamurai</name>
    <dbReference type="NCBI Taxonomy" id="1793963"/>
    <lineage>
        <taxon>Bacteria</taxon>
        <taxon>Bacillati</taxon>
        <taxon>Bacillota</taxon>
        <taxon>Bacilli</taxon>
        <taxon>Bacillales</taxon>
        <taxon>Bacillaceae</taxon>
        <taxon>Bacillus</taxon>
    </lineage>
</organism>
<reference evidence="9" key="1">
    <citation type="submission" date="2016-02" db="EMBL/GenBank/DDBJ databases">
        <authorList>
            <person name="Dunlap C."/>
        </authorList>
    </citation>
    <scope>NUCLEOTIDE SEQUENCE [LARGE SCALE GENOMIC DNA]</scope>
    <source>
        <strain evidence="9">NRRL B-41092</strain>
    </source>
</reference>
<evidence type="ECO:0000313" key="8">
    <source>
        <dbReference type="EMBL" id="KXZ17159.1"/>
    </source>
</evidence>
<dbReference type="AlphaFoldDB" id="A0A150F5D0"/>
<dbReference type="RefSeq" id="WP_061522627.1">
    <property type="nucleotide sequence ID" value="NZ_JANBMN010000009.1"/>
</dbReference>
<name>A0A150F5D0_9BACI</name>
<dbReference type="PIRSF" id="PIRSF005690">
    <property type="entry name" value="GerBA"/>
    <property type="match status" value="1"/>
</dbReference>
<dbReference type="Proteomes" id="UP000075430">
    <property type="component" value="Unassembled WGS sequence"/>
</dbReference>
<accession>A0A150F5D0</accession>
<evidence type="ECO:0000256" key="3">
    <source>
        <dbReference type="ARBA" id="ARBA00022692"/>
    </source>
</evidence>
<feature type="transmembrane region" description="Helical" evidence="7">
    <location>
        <begin position="325"/>
        <end position="343"/>
    </location>
</feature>
<evidence type="ECO:0000256" key="6">
    <source>
        <dbReference type="PIRNR" id="PIRNR005690"/>
    </source>
</evidence>
<keyword evidence="4 7" id="KW-1133">Transmembrane helix</keyword>
<keyword evidence="9" id="KW-1185">Reference proteome</keyword>
<dbReference type="STRING" id="1793963.AXI58_01870"/>
<evidence type="ECO:0000256" key="7">
    <source>
        <dbReference type="SAM" id="Phobius"/>
    </source>
</evidence>
<feature type="transmembrane region" description="Helical" evidence="7">
    <location>
        <begin position="283"/>
        <end position="305"/>
    </location>
</feature>
<evidence type="ECO:0000256" key="5">
    <source>
        <dbReference type="ARBA" id="ARBA00023136"/>
    </source>
</evidence>
<keyword evidence="5 6" id="KW-0472">Membrane</keyword>
<dbReference type="GO" id="GO:0009847">
    <property type="term" value="P:spore germination"/>
    <property type="evidence" value="ECO:0007669"/>
    <property type="project" value="UniProtKB-UniRule"/>
</dbReference>
<dbReference type="PANTHER" id="PTHR22550:SF5">
    <property type="entry name" value="LEUCINE ZIPPER PROTEIN 4"/>
    <property type="match status" value="1"/>
</dbReference>
<dbReference type="PANTHER" id="PTHR22550">
    <property type="entry name" value="SPORE GERMINATION PROTEIN"/>
    <property type="match status" value="1"/>
</dbReference>